<feature type="transmembrane region" description="Helical" evidence="7">
    <location>
        <begin position="131"/>
        <end position="150"/>
    </location>
</feature>
<dbReference type="Pfam" id="PF00324">
    <property type="entry name" value="AA_permease"/>
    <property type="match status" value="1"/>
</dbReference>
<gene>
    <name evidence="9" type="ORF">C3744_22485</name>
</gene>
<dbReference type="GO" id="GO:0055085">
    <property type="term" value="P:transmembrane transport"/>
    <property type="evidence" value="ECO:0007669"/>
    <property type="project" value="InterPro"/>
</dbReference>
<comment type="caution">
    <text evidence="9">The sequence shown here is derived from an EMBL/GenBank/DDBJ whole genome shotgun (WGS) entry which is preliminary data.</text>
</comment>
<evidence type="ECO:0000256" key="7">
    <source>
        <dbReference type="SAM" id="Phobius"/>
    </source>
</evidence>
<feature type="transmembrane region" description="Helical" evidence="7">
    <location>
        <begin position="341"/>
        <end position="361"/>
    </location>
</feature>
<evidence type="ECO:0000313" key="9">
    <source>
        <dbReference type="EMBL" id="RDZ11134.1"/>
    </source>
</evidence>
<organism evidence="9 10">
    <name type="scientific">Priestia megaterium</name>
    <name type="common">Bacillus megaterium</name>
    <dbReference type="NCBI Taxonomy" id="1404"/>
    <lineage>
        <taxon>Bacteria</taxon>
        <taxon>Bacillati</taxon>
        <taxon>Bacillota</taxon>
        <taxon>Bacilli</taxon>
        <taxon>Bacillales</taxon>
        <taxon>Bacillaceae</taxon>
        <taxon>Priestia</taxon>
    </lineage>
</organism>
<dbReference type="EMBL" id="PQWM01000029">
    <property type="protein sequence ID" value="RDZ11134.1"/>
    <property type="molecule type" value="Genomic_DNA"/>
</dbReference>
<evidence type="ECO:0000313" key="10">
    <source>
        <dbReference type="Proteomes" id="UP000256519"/>
    </source>
</evidence>
<keyword evidence="6 7" id="KW-0472">Membrane</keyword>
<protein>
    <submittedName>
        <fullName evidence="9">Amino acid permease</fullName>
    </submittedName>
</protein>
<feature type="transmembrane region" description="Helical" evidence="7">
    <location>
        <begin position="412"/>
        <end position="430"/>
    </location>
</feature>
<feature type="transmembrane region" description="Helical" evidence="7">
    <location>
        <begin position="288"/>
        <end position="307"/>
    </location>
</feature>
<dbReference type="AlphaFoldDB" id="A0A3D8WX03"/>
<name>A0A3D8WX03_PRIMG</name>
<accession>A0A3D8WX03</accession>
<dbReference type="Proteomes" id="UP000256519">
    <property type="component" value="Unassembled WGS sequence"/>
</dbReference>
<dbReference type="PIRSF" id="PIRSF006060">
    <property type="entry name" value="AA_transporter"/>
    <property type="match status" value="1"/>
</dbReference>
<feature type="transmembrane region" description="Helical" evidence="7">
    <location>
        <begin position="54"/>
        <end position="74"/>
    </location>
</feature>
<dbReference type="PROSITE" id="PS51257">
    <property type="entry name" value="PROKAR_LIPOPROTEIN"/>
    <property type="match status" value="1"/>
</dbReference>
<feature type="transmembrane region" description="Helical" evidence="7">
    <location>
        <begin position="205"/>
        <end position="228"/>
    </location>
</feature>
<reference evidence="9 10" key="1">
    <citation type="journal article" date="2018" name="Appl. Environ. Microbiol.">
        <title>Antimicrobial susceptibility testing and tentative epidemiological cut-off values of five Bacillus species relevant for use as animal feed additives or for plant protection.</title>
        <authorList>
            <person name="Agerso Y."/>
            <person name="Stuer-Lauridsen B."/>
            <person name="Bjerre K."/>
            <person name="Jensen M.G."/>
            <person name="Johansen E."/>
            <person name="Bennedsen M."/>
            <person name="Brockmann E."/>
            <person name="Nielsen B."/>
        </authorList>
    </citation>
    <scope>NUCLEOTIDE SEQUENCE [LARGE SCALE GENOMIC DNA]</scope>
    <source>
        <strain evidence="9 10">CHCC20162</strain>
    </source>
</reference>
<dbReference type="Gene3D" id="1.20.1740.10">
    <property type="entry name" value="Amino acid/polyamine transporter I"/>
    <property type="match status" value="1"/>
</dbReference>
<sequence length="480" mass="53032">MKNHNTQLPNKDDAEKGLKRNLKTSQLTMISMGCAIGTGLFLGSGLAIQTAGPSVLVSYALGAFVVLLLMGCLAEMTVAHPTSGSFGTISEKYVHPLAGFLVRYSYWIANVLAVGVEVSAIAVYMKYWFPSVPGIVWILVFATILIYVNATSVNTFATFEYWFSMIKISAIVGFILLGSYILFGTDARPNMGTGNFVNDGGFLPFGWWGMWIAVFISLFSFLGTEMIAVTAGEAKEPDIAVPKALKATVFRLTTFYVLTIGIMLMIVPWKLAQVDKSPFVKVMEILNIPAASGIMNFIILTAALSAMNSQLYASTRMMFSLSQSKHAPTFLGRLSKKGVPLWGLAVSTLGIFLAAAVNGLLPNSSYAFMMGISMFGAMFTWLMIFVSHLYFRKKWEKSGGRKLPVRMLGFPYLTILGAILLLGLMITTWFTDFKIMLQFGIPWLAFLSIVYFISKKRKVNHHFVEDMANSNLKEELEELR</sequence>
<dbReference type="PANTHER" id="PTHR43495:SF5">
    <property type="entry name" value="GAMMA-AMINOBUTYRIC ACID PERMEASE"/>
    <property type="match status" value="1"/>
</dbReference>
<comment type="subcellular location">
    <subcellularLocation>
        <location evidence="1">Cell membrane</location>
        <topology evidence="1">Multi-pass membrane protein</topology>
    </subcellularLocation>
</comment>
<proteinExistence type="predicted"/>
<feature type="transmembrane region" description="Helical" evidence="7">
    <location>
        <begin position="436"/>
        <end position="453"/>
    </location>
</feature>
<feature type="transmembrane region" description="Helical" evidence="7">
    <location>
        <begin position="162"/>
        <end position="185"/>
    </location>
</feature>
<evidence type="ECO:0000256" key="3">
    <source>
        <dbReference type="ARBA" id="ARBA00022692"/>
    </source>
</evidence>
<dbReference type="RefSeq" id="WP_116077221.1">
    <property type="nucleotide sequence ID" value="NZ_CP187630.1"/>
</dbReference>
<dbReference type="InterPro" id="IPR004841">
    <property type="entry name" value="AA-permease/SLC12A_dom"/>
</dbReference>
<evidence type="ECO:0000259" key="8">
    <source>
        <dbReference type="Pfam" id="PF00324"/>
    </source>
</evidence>
<evidence type="ECO:0000256" key="1">
    <source>
        <dbReference type="ARBA" id="ARBA00004651"/>
    </source>
</evidence>
<dbReference type="PROSITE" id="PS00218">
    <property type="entry name" value="AMINO_ACID_PERMEASE_1"/>
    <property type="match status" value="1"/>
</dbReference>
<feature type="transmembrane region" description="Helical" evidence="7">
    <location>
        <begin position="367"/>
        <end position="391"/>
    </location>
</feature>
<evidence type="ECO:0000256" key="6">
    <source>
        <dbReference type="ARBA" id="ARBA00023136"/>
    </source>
</evidence>
<keyword evidence="2" id="KW-0813">Transport</keyword>
<evidence type="ECO:0000256" key="5">
    <source>
        <dbReference type="ARBA" id="ARBA00022989"/>
    </source>
</evidence>
<dbReference type="InterPro" id="IPR004840">
    <property type="entry name" value="Amino_acid_permease_CS"/>
</dbReference>
<feature type="transmembrane region" description="Helical" evidence="7">
    <location>
        <begin position="27"/>
        <end position="48"/>
    </location>
</feature>
<dbReference type="PANTHER" id="PTHR43495">
    <property type="entry name" value="GABA PERMEASE"/>
    <property type="match status" value="1"/>
</dbReference>
<feature type="domain" description="Amino acid permease/ SLC12A" evidence="8">
    <location>
        <begin position="27"/>
        <end position="444"/>
    </location>
</feature>
<dbReference type="FunFam" id="1.20.1740.10:FF:000001">
    <property type="entry name" value="Amino acid permease"/>
    <property type="match status" value="1"/>
</dbReference>
<keyword evidence="4" id="KW-0029">Amino-acid transport</keyword>
<keyword evidence="5 7" id="KW-1133">Transmembrane helix</keyword>
<dbReference type="GO" id="GO:0005886">
    <property type="term" value="C:plasma membrane"/>
    <property type="evidence" value="ECO:0007669"/>
    <property type="project" value="UniProtKB-SubCell"/>
</dbReference>
<evidence type="ECO:0000256" key="2">
    <source>
        <dbReference type="ARBA" id="ARBA00022448"/>
    </source>
</evidence>
<feature type="transmembrane region" description="Helical" evidence="7">
    <location>
        <begin position="249"/>
        <end position="268"/>
    </location>
</feature>
<evidence type="ECO:0000256" key="4">
    <source>
        <dbReference type="ARBA" id="ARBA00022970"/>
    </source>
</evidence>
<dbReference type="GO" id="GO:0006865">
    <property type="term" value="P:amino acid transport"/>
    <property type="evidence" value="ECO:0007669"/>
    <property type="project" value="UniProtKB-KW"/>
</dbReference>
<keyword evidence="3 7" id="KW-0812">Transmembrane</keyword>